<dbReference type="EMBL" id="FNNI01000008">
    <property type="protein sequence ID" value="SDX89964.1"/>
    <property type="molecule type" value="Genomic_DNA"/>
</dbReference>
<organism evidence="2 3">
    <name type="scientific">Aidingimonas halophila</name>
    <dbReference type="NCBI Taxonomy" id="574349"/>
    <lineage>
        <taxon>Bacteria</taxon>
        <taxon>Pseudomonadati</taxon>
        <taxon>Pseudomonadota</taxon>
        <taxon>Gammaproteobacteria</taxon>
        <taxon>Oceanospirillales</taxon>
        <taxon>Halomonadaceae</taxon>
        <taxon>Aidingimonas</taxon>
    </lineage>
</organism>
<accession>A0A1H3FIK0</accession>
<dbReference type="RefSeq" id="WP_092571303.1">
    <property type="nucleotide sequence ID" value="NZ_BMXH01000014.1"/>
</dbReference>
<evidence type="ECO:0000256" key="1">
    <source>
        <dbReference type="SAM" id="SignalP"/>
    </source>
</evidence>
<dbReference type="AlphaFoldDB" id="A0A1H3FIK0"/>
<keyword evidence="3" id="KW-1185">Reference proteome</keyword>
<dbReference type="OrthoDB" id="6163346at2"/>
<dbReference type="Gene3D" id="2.60.120.380">
    <property type="match status" value="1"/>
</dbReference>
<evidence type="ECO:0000313" key="3">
    <source>
        <dbReference type="Proteomes" id="UP000198500"/>
    </source>
</evidence>
<dbReference type="Proteomes" id="UP000198500">
    <property type="component" value="Unassembled WGS sequence"/>
</dbReference>
<proteinExistence type="predicted"/>
<evidence type="ECO:0000313" key="2">
    <source>
        <dbReference type="EMBL" id="SDX89964.1"/>
    </source>
</evidence>
<name>A0A1H3FIK0_9GAMM</name>
<keyword evidence="1" id="KW-0732">Signal</keyword>
<feature type="chain" id="PRO_5011793758" evidence="1">
    <location>
        <begin position="27"/>
        <end position="136"/>
    </location>
</feature>
<reference evidence="2 3" key="1">
    <citation type="submission" date="2016-10" db="EMBL/GenBank/DDBJ databases">
        <authorList>
            <person name="de Groot N.N."/>
        </authorList>
    </citation>
    <scope>NUCLEOTIDE SEQUENCE [LARGE SCALE GENOMIC DNA]</scope>
    <source>
        <strain evidence="2 3">DSM 19219</strain>
    </source>
</reference>
<dbReference type="STRING" id="574349.SAMN05443545_10818"/>
<protein>
    <submittedName>
        <fullName evidence="2">Uncharacterized protein</fullName>
    </submittedName>
</protein>
<feature type="signal peptide" evidence="1">
    <location>
        <begin position="1"/>
        <end position="26"/>
    </location>
</feature>
<gene>
    <name evidence="2" type="ORF">SAMN05443545_10818</name>
</gene>
<sequence>MKYATAMVKAVAGSALVLGVIGQASAMGGVNTHTLEAGTSSSQQVAGTQRYTLQVDQPSQLEIRSRDLGSGDAAYYRLQGVLLDDQGNVVAEADQVGGQIALDQSVQPGDYVLEVNGQSLGGTREGMNSYVLETQL</sequence>